<feature type="region of interest" description="Disordered" evidence="1">
    <location>
        <begin position="83"/>
        <end position="115"/>
    </location>
</feature>
<organism evidence="3 4">
    <name type="scientific">Embleya hyalina</name>
    <dbReference type="NCBI Taxonomy" id="516124"/>
    <lineage>
        <taxon>Bacteria</taxon>
        <taxon>Bacillati</taxon>
        <taxon>Actinomycetota</taxon>
        <taxon>Actinomycetes</taxon>
        <taxon>Kitasatosporales</taxon>
        <taxon>Streptomycetaceae</taxon>
        <taxon>Embleya</taxon>
    </lineage>
</organism>
<feature type="domain" description="PPM-type phosphatase" evidence="2">
    <location>
        <begin position="165"/>
        <end position="353"/>
    </location>
</feature>
<evidence type="ECO:0000313" key="4">
    <source>
        <dbReference type="Proteomes" id="UP000286931"/>
    </source>
</evidence>
<evidence type="ECO:0000313" key="3">
    <source>
        <dbReference type="EMBL" id="GCE00275.1"/>
    </source>
</evidence>
<dbReference type="AlphaFoldDB" id="A0A401Z085"/>
<dbReference type="InterPro" id="IPR001932">
    <property type="entry name" value="PPM-type_phosphatase-like_dom"/>
</dbReference>
<dbReference type="InterPro" id="IPR036457">
    <property type="entry name" value="PPM-type-like_dom_sf"/>
</dbReference>
<dbReference type="Gene3D" id="3.60.40.10">
    <property type="entry name" value="PPM-type phosphatase domain"/>
    <property type="match status" value="1"/>
</dbReference>
<dbReference type="EMBL" id="BIFH01000038">
    <property type="protein sequence ID" value="GCE00275.1"/>
    <property type="molecule type" value="Genomic_DNA"/>
</dbReference>
<name>A0A401Z085_9ACTN</name>
<dbReference type="Pfam" id="PF07228">
    <property type="entry name" value="SpoIIE"/>
    <property type="match status" value="1"/>
</dbReference>
<accession>A0A401Z085</accession>
<gene>
    <name evidence="3" type="ORF">EHYA_08000</name>
</gene>
<protein>
    <submittedName>
        <fullName evidence="3">Membrane protein</fullName>
    </submittedName>
</protein>
<keyword evidence="4" id="KW-1185">Reference proteome</keyword>
<sequence length="359" mass="37341">MQVGAEWVPVGAEWVPVGAEWVPVGAGERGAGTGGDEAGTGKPEWARAEMKWARANPGGHGVGVGVGVVSGAAVRVTLVGAIPPSRRPVSTDAQPPESDESSTSSDRGHPAPAVYDLAPRAGDTVLAGVDGLRVAARRIEGAARPADPPDRYRFGEIRETPLGARVIFGDVAGDPLCAPDLAAEVLAAFGAVAPELPALTEVSYRIALSLREDHLRGHRPLVRLLLAERPGGPAGDGSLTLVNRGYPNPLLVVGRRVLTLEPIYPTPPIGALTPGTFRPPELTVAAGRGERVLLYTDELAEAAGADGTRYPFAERAPSHLGGDFADALRRLAVDVEAHFAPTFPGDAALFLIEPEPLDT</sequence>
<dbReference type="Proteomes" id="UP000286931">
    <property type="component" value="Unassembled WGS sequence"/>
</dbReference>
<evidence type="ECO:0000259" key="2">
    <source>
        <dbReference type="Pfam" id="PF07228"/>
    </source>
</evidence>
<reference evidence="3 4" key="1">
    <citation type="submission" date="2018-12" db="EMBL/GenBank/DDBJ databases">
        <title>Draft genome sequence of Embleya hyalina NBRC 13850T.</title>
        <authorList>
            <person name="Komaki H."/>
            <person name="Hosoyama A."/>
            <person name="Kimura A."/>
            <person name="Ichikawa N."/>
            <person name="Tamura T."/>
        </authorList>
    </citation>
    <scope>NUCLEOTIDE SEQUENCE [LARGE SCALE GENOMIC DNA]</scope>
    <source>
        <strain evidence="3 4">NBRC 13850</strain>
    </source>
</reference>
<comment type="caution">
    <text evidence="3">The sequence shown here is derived from an EMBL/GenBank/DDBJ whole genome shotgun (WGS) entry which is preliminary data.</text>
</comment>
<proteinExistence type="predicted"/>
<evidence type="ECO:0000256" key="1">
    <source>
        <dbReference type="SAM" id="MobiDB-lite"/>
    </source>
</evidence>